<sequence>METNIVQWIQYDNKIKEYNEKLKSLRDERDKISKTMIQQVSDNEQLPVYNLTNLNTSLEFQKTNVYENYTNKFYKDCFSEFLDSEEKAEELIKFMKQKRKVEQKINIKRGYIADL</sequence>
<feature type="coiled-coil region" evidence="1">
    <location>
        <begin position="8"/>
        <end position="35"/>
    </location>
</feature>
<keyword evidence="1" id="KW-0175">Coiled coil</keyword>
<dbReference type="EMBL" id="MN739251">
    <property type="protein sequence ID" value="QHS95456.1"/>
    <property type="molecule type" value="Genomic_DNA"/>
</dbReference>
<protein>
    <submittedName>
        <fullName evidence="2">Uncharacterized protein</fullName>
    </submittedName>
</protein>
<accession>A0A6C0BTB0</accession>
<name>A0A6C0BTB0_9ZZZZ</name>
<evidence type="ECO:0000256" key="1">
    <source>
        <dbReference type="SAM" id="Coils"/>
    </source>
</evidence>
<proteinExistence type="predicted"/>
<dbReference type="AlphaFoldDB" id="A0A6C0BTB0"/>
<evidence type="ECO:0000313" key="2">
    <source>
        <dbReference type="EMBL" id="QHS95456.1"/>
    </source>
</evidence>
<reference evidence="2" key="1">
    <citation type="journal article" date="2020" name="Nature">
        <title>Giant virus diversity and host interactions through global metagenomics.</title>
        <authorList>
            <person name="Schulz F."/>
            <person name="Roux S."/>
            <person name="Paez-Espino D."/>
            <person name="Jungbluth S."/>
            <person name="Walsh D.A."/>
            <person name="Denef V.J."/>
            <person name="McMahon K.D."/>
            <person name="Konstantinidis K.T."/>
            <person name="Eloe-Fadrosh E.A."/>
            <person name="Kyrpides N.C."/>
            <person name="Woyke T."/>
        </authorList>
    </citation>
    <scope>NUCLEOTIDE SEQUENCE</scope>
    <source>
        <strain evidence="2">GVMAG-M-3300018428-35</strain>
    </source>
</reference>
<organism evidence="2">
    <name type="scientific">viral metagenome</name>
    <dbReference type="NCBI Taxonomy" id="1070528"/>
    <lineage>
        <taxon>unclassified sequences</taxon>
        <taxon>metagenomes</taxon>
        <taxon>organismal metagenomes</taxon>
    </lineage>
</organism>